<comment type="caution">
    <text evidence="2">The sequence shown here is derived from an EMBL/GenBank/DDBJ whole genome shotgun (WGS) entry which is preliminary data.</text>
</comment>
<feature type="transmembrane region" description="Helical" evidence="1">
    <location>
        <begin position="28"/>
        <end position="51"/>
    </location>
</feature>
<sequence>MVIFFNHAIPVDANPEQTVAVSEKSTEWAAFIYTTIIIGGTIISTLSYVSWRKYKAEQKRKQSGDKLVD</sequence>
<keyword evidence="1" id="KW-0812">Transmembrane</keyword>
<gene>
    <name evidence="2" type="ORF">CWR48_08390</name>
</gene>
<keyword evidence="1" id="KW-1133">Transmembrane helix</keyword>
<dbReference type="Pfam" id="PF09577">
    <property type="entry name" value="Spore_YpjB"/>
    <property type="match status" value="1"/>
</dbReference>
<protein>
    <submittedName>
        <fullName evidence="2">Uncharacterized protein</fullName>
    </submittedName>
</protein>
<dbReference type="OrthoDB" id="2988195at2"/>
<evidence type="ECO:0000313" key="2">
    <source>
        <dbReference type="EMBL" id="RDW19335.1"/>
    </source>
</evidence>
<evidence type="ECO:0000313" key="3">
    <source>
        <dbReference type="Proteomes" id="UP000257143"/>
    </source>
</evidence>
<keyword evidence="1" id="KW-0472">Membrane</keyword>
<dbReference type="InterPro" id="IPR014231">
    <property type="entry name" value="Spore_YpjB"/>
</dbReference>
<organism evidence="2 3">
    <name type="scientific">Oceanobacillus arenosus</name>
    <dbReference type="NCBI Taxonomy" id="1229153"/>
    <lineage>
        <taxon>Bacteria</taxon>
        <taxon>Bacillati</taxon>
        <taxon>Bacillota</taxon>
        <taxon>Bacilli</taxon>
        <taxon>Bacillales</taxon>
        <taxon>Bacillaceae</taxon>
        <taxon>Oceanobacillus</taxon>
    </lineage>
</organism>
<dbReference type="Proteomes" id="UP000257143">
    <property type="component" value="Unassembled WGS sequence"/>
</dbReference>
<proteinExistence type="predicted"/>
<evidence type="ECO:0000256" key="1">
    <source>
        <dbReference type="SAM" id="Phobius"/>
    </source>
</evidence>
<keyword evidence="3" id="KW-1185">Reference proteome</keyword>
<reference evidence="3" key="1">
    <citation type="submission" date="2017-11" db="EMBL/GenBank/DDBJ databases">
        <authorList>
            <person name="Zhu W."/>
        </authorList>
    </citation>
    <scope>NUCLEOTIDE SEQUENCE [LARGE SCALE GENOMIC DNA]</scope>
    <source>
        <strain evidence="3">CAU 1183</strain>
    </source>
</reference>
<accession>A0A3D8PWS5</accession>
<dbReference type="AlphaFoldDB" id="A0A3D8PWS5"/>
<dbReference type="EMBL" id="PIOC01000014">
    <property type="protein sequence ID" value="RDW19335.1"/>
    <property type="molecule type" value="Genomic_DNA"/>
</dbReference>
<name>A0A3D8PWS5_9BACI</name>